<keyword evidence="1" id="KW-0697">Rotamase</keyword>
<dbReference type="Gene3D" id="3.10.50.40">
    <property type="match status" value="1"/>
</dbReference>
<dbReference type="Proteomes" id="UP000595140">
    <property type="component" value="Unassembled WGS sequence"/>
</dbReference>
<dbReference type="SUPFAM" id="SSF52821">
    <property type="entry name" value="Rhodanese/Cell cycle control phosphatase"/>
    <property type="match status" value="1"/>
</dbReference>
<dbReference type="InterPro" id="IPR000297">
    <property type="entry name" value="PPIase_PpiC"/>
</dbReference>
<proteinExistence type="predicted"/>
<dbReference type="OrthoDB" id="1911748at2759"/>
<feature type="domain" description="Rhodanese" evidence="3">
    <location>
        <begin position="201"/>
        <end position="293"/>
    </location>
</feature>
<dbReference type="InterPro" id="IPR046357">
    <property type="entry name" value="PPIase_dom_sf"/>
</dbReference>
<organism evidence="4 5">
    <name type="scientific">Cuscuta campestris</name>
    <dbReference type="NCBI Taxonomy" id="132261"/>
    <lineage>
        <taxon>Eukaryota</taxon>
        <taxon>Viridiplantae</taxon>
        <taxon>Streptophyta</taxon>
        <taxon>Embryophyta</taxon>
        <taxon>Tracheophyta</taxon>
        <taxon>Spermatophyta</taxon>
        <taxon>Magnoliopsida</taxon>
        <taxon>eudicotyledons</taxon>
        <taxon>Gunneridae</taxon>
        <taxon>Pentapetalae</taxon>
        <taxon>asterids</taxon>
        <taxon>lamiids</taxon>
        <taxon>Solanales</taxon>
        <taxon>Convolvulaceae</taxon>
        <taxon>Cuscuteae</taxon>
        <taxon>Cuscuta</taxon>
        <taxon>Cuscuta subgen. Grammica</taxon>
        <taxon>Cuscuta sect. Cleistogrammica</taxon>
    </lineage>
</organism>
<dbReference type="PANTHER" id="PTHR43629:SF2">
    <property type="entry name" value="RHODANESE-LIKE_PPIC DOMAIN-CONTAINING PROTEIN 12, CHLOROPLASTIC"/>
    <property type="match status" value="1"/>
</dbReference>
<dbReference type="SMART" id="SM00450">
    <property type="entry name" value="RHOD"/>
    <property type="match status" value="1"/>
</dbReference>
<evidence type="ECO:0000259" key="2">
    <source>
        <dbReference type="PROSITE" id="PS50198"/>
    </source>
</evidence>
<keyword evidence="5" id="KW-1185">Reference proteome</keyword>
<evidence type="ECO:0000256" key="1">
    <source>
        <dbReference type="PROSITE-ProRule" id="PRU00278"/>
    </source>
</evidence>
<dbReference type="InterPro" id="IPR036873">
    <property type="entry name" value="Rhodanese-like_dom_sf"/>
</dbReference>
<gene>
    <name evidence="4" type="ORF">CCAM_LOCUS44503</name>
</gene>
<accession>A0A484NR86</accession>
<dbReference type="PANTHER" id="PTHR43629">
    <property type="entry name" value="PEPTIDYL-PROLYL CIS-TRANS ISOMERASE"/>
    <property type="match status" value="1"/>
</dbReference>
<dbReference type="PROSITE" id="PS50198">
    <property type="entry name" value="PPIC_PPIASE_2"/>
    <property type="match status" value="1"/>
</dbReference>
<sequence>MLRAATYVSSHFPAVTTPATLLALSAARLSARSTLSLAVAGASSLHCAVSRRFPLLRRISFSPIPHRRTCYNAFRSSFNAGSSSGENREILVQHLLVKEDDQRLLLDLLKRIAKGEDLRNLAMEYSICPSKEKGGMLGWVRKGQMVPEFEEAAFHAPINKVVRCKTQFGWHLLQVLSEREKSILEHIQPDELYMKLQDPTFMGDAQLIDVREPEEVAQAHLPGFQVLPLRQFGNWGPEITTKFDPQKDTYVLCHHGMRSLQVANWLQTQGFRRVFNVAGGIHEYALKVDQSIPTY</sequence>
<dbReference type="SUPFAM" id="SSF54534">
    <property type="entry name" value="FKBP-like"/>
    <property type="match status" value="1"/>
</dbReference>
<evidence type="ECO:0000313" key="5">
    <source>
        <dbReference type="Proteomes" id="UP000595140"/>
    </source>
</evidence>
<dbReference type="Pfam" id="PF00581">
    <property type="entry name" value="Rhodanese"/>
    <property type="match status" value="1"/>
</dbReference>
<feature type="domain" description="PpiC" evidence="2">
    <location>
        <begin position="87"/>
        <end position="177"/>
    </location>
</feature>
<reference evidence="4 5" key="1">
    <citation type="submission" date="2018-04" db="EMBL/GenBank/DDBJ databases">
        <authorList>
            <person name="Vogel A."/>
        </authorList>
    </citation>
    <scope>NUCLEOTIDE SEQUENCE [LARGE SCALE GENOMIC DNA]</scope>
</reference>
<dbReference type="EMBL" id="OOIL02006840">
    <property type="protein sequence ID" value="VFR02728.1"/>
    <property type="molecule type" value="Genomic_DNA"/>
</dbReference>
<protein>
    <recommendedName>
        <fullName evidence="6">Peptidylprolyl isomerase</fullName>
    </recommendedName>
</protein>
<dbReference type="Pfam" id="PF13616">
    <property type="entry name" value="Rotamase_3"/>
    <property type="match status" value="1"/>
</dbReference>
<evidence type="ECO:0008006" key="6">
    <source>
        <dbReference type="Google" id="ProtNLM"/>
    </source>
</evidence>
<evidence type="ECO:0000259" key="3">
    <source>
        <dbReference type="PROSITE" id="PS50206"/>
    </source>
</evidence>
<dbReference type="InterPro" id="IPR001763">
    <property type="entry name" value="Rhodanese-like_dom"/>
</dbReference>
<dbReference type="PROSITE" id="PS50206">
    <property type="entry name" value="RHODANESE_3"/>
    <property type="match status" value="1"/>
</dbReference>
<keyword evidence="1" id="KW-0413">Isomerase</keyword>
<dbReference type="GO" id="GO:0003755">
    <property type="term" value="F:peptidyl-prolyl cis-trans isomerase activity"/>
    <property type="evidence" value="ECO:0007669"/>
    <property type="project" value="UniProtKB-KW"/>
</dbReference>
<dbReference type="InterPro" id="IPR052204">
    <property type="entry name" value="PpiC/parvulin_rotamase"/>
</dbReference>
<dbReference type="Gene3D" id="3.40.250.10">
    <property type="entry name" value="Rhodanese-like domain"/>
    <property type="match status" value="1"/>
</dbReference>
<name>A0A484NR86_9ASTE</name>
<dbReference type="AlphaFoldDB" id="A0A484NR86"/>
<evidence type="ECO:0000313" key="4">
    <source>
        <dbReference type="EMBL" id="VFR02728.1"/>
    </source>
</evidence>